<proteinExistence type="predicted"/>
<dbReference type="PANTHER" id="PTHR47129">
    <property type="entry name" value="QUINONE OXIDOREDUCTASE 2"/>
    <property type="match status" value="1"/>
</dbReference>
<dbReference type="InterPro" id="IPR008030">
    <property type="entry name" value="NmrA-like"/>
</dbReference>
<evidence type="ECO:0000313" key="3">
    <source>
        <dbReference type="Proteomes" id="UP000027997"/>
    </source>
</evidence>
<comment type="caution">
    <text evidence="2">The sequence shown here is derived from an EMBL/GenBank/DDBJ whole genome shotgun (WGS) entry which is preliminary data.</text>
</comment>
<dbReference type="InterPro" id="IPR052718">
    <property type="entry name" value="NmrA-type_oxidoreductase"/>
</dbReference>
<dbReference type="AlphaFoldDB" id="A0A081K5I3"/>
<dbReference type="Pfam" id="PF05368">
    <property type="entry name" value="NmrA"/>
    <property type="match status" value="1"/>
</dbReference>
<dbReference type="InterPro" id="IPR036291">
    <property type="entry name" value="NAD(P)-bd_dom_sf"/>
</dbReference>
<organism evidence="2 3">
    <name type="scientific">Endozoicomonas elysicola</name>
    <dbReference type="NCBI Taxonomy" id="305900"/>
    <lineage>
        <taxon>Bacteria</taxon>
        <taxon>Pseudomonadati</taxon>
        <taxon>Pseudomonadota</taxon>
        <taxon>Gammaproteobacteria</taxon>
        <taxon>Oceanospirillales</taxon>
        <taxon>Endozoicomonadaceae</taxon>
        <taxon>Endozoicomonas</taxon>
    </lineage>
</organism>
<name>A0A081K5I3_9GAMM</name>
<dbReference type="STRING" id="305900.GV64_00455"/>
<dbReference type="EMBL" id="JOJP01000001">
    <property type="protein sequence ID" value="KEI69409.1"/>
    <property type="molecule type" value="Genomic_DNA"/>
</dbReference>
<dbReference type="PANTHER" id="PTHR47129:SF1">
    <property type="entry name" value="NMRA-LIKE DOMAIN-CONTAINING PROTEIN"/>
    <property type="match status" value="1"/>
</dbReference>
<dbReference type="Gene3D" id="3.90.25.10">
    <property type="entry name" value="UDP-galactose 4-epimerase, domain 1"/>
    <property type="match status" value="1"/>
</dbReference>
<dbReference type="RefSeq" id="WP_020582676.1">
    <property type="nucleotide sequence ID" value="NZ_JOJP01000001.1"/>
</dbReference>
<feature type="domain" description="NmrA-like" evidence="1">
    <location>
        <begin position="2"/>
        <end position="249"/>
    </location>
</feature>
<dbReference type="CDD" id="cd05269">
    <property type="entry name" value="TMR_SDR_a"/>
    <property type="match status" value="1"/>
</dbReference>
<accession>A0A081K5I3</accession>
<dbReference type="Gene3D" id="3.40.50.720">
    <property type="entry name" value="NAD(P)-binding Rossmann-like Domain"/>
    <property type="match status" value="1"/>
</dbReference>
<dbReference type="eggNOG" id="COG0702">
    <property type="taxonomic scope" value="Bacteria"/>
</dbReference>
<gene>
    <name evidence="2" type="ORF">GV64_00455</name>
</gene>
<evidence type="ECO:0000313" key="2">
    <source>
        <dbReference type="EMBL" id="KEI69409.1"/>
    </source>
</evidence>
<protein>
    <submittedName>
        <fullName evidence="2">Quinone oxidoreductase</fullName>
    </submittedName>
</protein>
<keyword evidence="3" id="KW-1185">Reference proteome</keyword>
<reference evidence="2 3" key="1">
    <citation type="submission" date="2014-06" db="EMBL/GenBank/DDBJ databases">
        <title>Whole Genome Sequences of Three Symbiotic Endozoicomonas Bacteria.</title>
        <authorList>
            <person name="Neave M.J."/>
            <person name="Apprill A."/>
            <person name="Voolstra C.R."/>
        </authorList>
    </citation>
    <scope>NUCLEOTIDE SEQUENCE [LARGE SCALE GENOMIC DNA]</scope>
    <source>
        <strain evidence="2 3">DSM 22380</strain>
    </source>
</reference>
<evidence type="ECO:0000259" key="1">
    <source>
        <dbReference type="Pfam" id="PF05368"/>
    </source>
</evidence>
<dbReference type="SUPFAM" id="SSF51735">
    <property type="entry name" value="NAD(P)-binding Rossmann-fold domains"/>
    <property type="match status" value="1"/>
</dbReference>
<dbReference type="Proteomes" id="UP000027997">
    <property type="component" value="Unassembled WGS sequence"/>
</dbReference>
<sequence length="283" mass="30124">MIAVTGANGQLGSLVISSLLSKTDAGNIVALVREPENALNLKTSGVHVRKADYNIPETLIPALSGVEKLLLISGNDLGHRVAQHKAVVTAAKEVGVELFAYTSLLKADHSAMAMAEEHKLTEEAIKAAGLPAVILRNGWYTENYTRSLNSVLSTGVVYGAAGNGKVFAAAREDYAEAASVVLVSSESQIGKVYELAGDQGFTLEQYAAEISRQSGRNIVYQDMSCQEYTDFLKQAGIPEEYAVFLADAEMQAGNGWLANDSHTLSMLIGRATTPMSESVRAAL</sequence>